<keyword evidence="2 7" id="KW-0819">tRNA processing</keyword>
<feature type="binding site" evidence="7">
    <location>
        <position position="264"/>
    </location>
    <ligand>
        <name>K(+)</name>
        <dbReference type="ChEBI" id="CHEBI:29103"/>
    </ligand>
</feature>
<feature type="binding site" evidence="7">
    <location>
        <position position="249"/>
    </location>
    <ligand>
        <name>Mg(2+)</name>
        <dbReference type="ChEBI" id="CHEBI:18420"/>
    </ligand>
</feature>
<evidence type="ECO:0000259" key="9">
    <source>
        <dbReference type="PROSITE" id="PS51709"/>
    </source>
</evidence>
<dbReference type="SUPFAM" id="SSF52540">
    <property type="entry name" value="P-loop containing nucleoside triphosphate hydrolases"/>
    <property type="match status" value="1"/>
</dbReference>
<dbReference type="CDD" id="cd14858">
    <property type="entry name" value="TrmE_N"/>
    <property type="match status" value="1"/>
</dbReference>
<feature type="binding site" evidence="7">
    <location>
        <position position="41"/>
    </location>
    <ligand>
        <name>(6S)-5-formyl-5,6,7,8-tetrahydrofolate</name>
        <dbReference type="ChEBI" id="CHEBI:57457"/>
    </ligand>
</feature>
<feature type="binding site" evidence="7">
    <location>
        <position position="142"/>
    </location>
    <ligand>
        <name>(6S)-5-formyl-5,6,7,8-tetrahydrofolate</name>
        <dbReference type="ChEBI" id="CHEBI:57457"/>
    </ligand>
</feature>
<feature type="binding site" evidence="7">
    <location>
        <begin position="289"/>
        <end position="292"/>
    </location>
    <ligand>
        <name>GTP</name>
        <dbReference type="ChEBI" id="CHEBI:37565"/>
    </ligand>
</feature>
<dbReference type="InterPro" id="IPR027266">
    <property type="entry name" value="TrmE/GcvT-like"/>
</dbReference>
<name>A0A172T887_9DEIO</name>
<dbReference type="PANTHER" id="PTHR42714:SF2">
    <property type="entry name" value="TRNA MODIFICATION GTPASE GTPBP3, MITOCHONDRIAL"/>
    <property type="match status" value="1"/>
</dbReference>
<proteinExistence type="inferred from homology"/>
<evidence type="ECO:0000256" key="6">
    <source>
        <dbReference type="ARBA" id="ARBA00023134"/>
    </source>
</evidence>
<dbReference type="KEGG" id="dpu:SU48_04955"/>
<evidence type="ECO:0000256" key="1">
    <source>
        <dbReference type="ARBA" id="ARBA00011043"/>
    </source>
</evidence>
<feature type="binding site" evidence="7">
    <location>
        <position position="269"/>
    </location>
    <ligand>
        <name>K(+)</name>
        <dbReference type="ChEBI" id="CHEBI:29103"/>
    </ligand>
</feature>
<dbReference type="Pfam" id="PF01926">
    <property type="entry name" value="MMR_HSR1"/>
    <property type="match status" value="1"/>
</dbReference>
<comment type="function">
    <text evidence="7">Exhibits a very high intrinsic GTPase hydrolysis rate. Involved in the addition of a carboxymethylaminomethyl (cmnm) group at the wobble position (U34) of certain tRNAs, forming tRNA-cmnm(5)s(2)U34.</text>
</comment>
<dbReference type="RefSeq" id="WP_064014284.1">
    <property type="nucleotide sequence ID" value="NZ_CP011387.1"/>
</dbReference>
<feature type="binding site" evidence="7">
    <location>
        <position position="103"/>
    </location>
    <ligand>
        <name>(6S)-5-formyl-5,6,7,8-tetrahydrofolate</name>
        <dbReference type="ChEBI" id="CHEBI:57457"/>
    </ligand>
</feature>
<dbReference type="PROSITE" id="PS51709">
    <property type="entry name" value="G_TRME"/>
    <property type="match status" value="1"/>
</dbReference>
<reference evidence="10 11" key="1">
    <citation type="submission" date="2015-01" db="EMBL/GenBank/DDBJ databases">
        <title>Deinococcus puniceus/DY1/ whole genome sequencing.</title>
        <authorList>
            <person name="Kim M.K."/>
            <person name="Srinivasan S."/>
            <person name="Lee J.-J."/>
        </authorList>
    </citation>
    <scope>NUCLEOTIDE SEQUENCE [LARGE SCALE GENOMIC DNA]</scope>
    <source>
        <strain evidence="10 11">DY1</strain>
    </source>
</reference>
<dbReference type="InterPro" id="IPR005225">
    <property type="entry name" value="Small_GTP-bd"/>
</dbReference>
<dbReference type="InterPro" id="IPR018948">
    <property type="entry name" value="GTP-bd_TrmE_N"/>
</dbReference>
<dbReference type="GO" id="GO:0003924">
    <property type="term" value="F:GTPase activity"/>
    <property type="evidence" value="ECO:0007669"/>
    <property type="project" value="UniProtKB-UniRule"/>
</dbReference>
<dbReference type="InterPro" id="IPR004520">
    <property type="entry name" value="GTPase_MnmE"/>
</dbReference>
<keyword evidence="7" id="KW-0963">Cytoplasm</keyword>
<evidence type="ECO:0000256" key="8">
    <source>
        <dbReference type="RuleBase" id="RU003313"/>
    </source>
</evidence>
<dbReference type="GO" id="GO:0005829">
    <property type="term" value="C:cytosol"/>
    <property type="evidence" value="ECO:0007669"/>
    <property type="project" value="TreeGrafter"/>
</dbReference>
<feature type="binding site" evidence="7">
    <location>
        <begin position="245"/>
        <end position="250"/>
    </location>
    <ligand>
        <name>GTP</name>
        <dbReference type="ChEBI" id="CHEBI:37565"/>
    </ligand>
</feature>
<dbReference type="InterPro" id="IPR027417">
    <property type="entry name" value="P-loop_NTPase"/>
</dbReference>
<dbReference type="STRING" id="1182568.SU48_04955"/>
<dbReference type="InterPro" id="IPR027368">
    <property type="entry name" value="MnmE_dom2"/>
</dbReference>
<dbReference type="Pfam" id="PF12631">
    <property type="entry name" value="MnmE_helical"/>
    <property type="match status" value="1"/>
</dbReference>
<comment type="caution">
    <text evidence="7">Lacks conserved residue(s) required for the propagation of feature annotation.</text>
</comment>
<evidence type="ECO:0000313" key="11">
    <source>
        <dbReference type="Proteomes" id="UP000077363"/>
    </source>
</evidence>
<keyword evidence="4 7" id="KW-0460">Magnesium</keyword>
<dbReference type="Gene3D" id="3.40.50.300">
    <property type="entry name" value="P-loop containing nucleotide triphosphate hydrolases"/>
    <property type="match status" value="1"/>
</dbReference>
<accession>A0A172T887</accession>
<keyword evidence="7" id="KW-0479">Metal-binding</keyword>
<dbReference type="EC" id="3.6.-.-" evidence="7"/>
<dbReference type="HAMAP" id="MF_00379">
    <property type="entry name" value="GTPase_MnmE"/>
    <property type="match status" value="1"/>
</dbReference>
<keyword evidence="3 7" id="KW-0547">Nucleotide-binding</keyword>
<evidence type="ECO:0000256" key="2">
    <source>
        <dbReference type="ARBA" id="ARBA00022694"/>
    </source>
</evidence>
<comment type="subcellular location">
    <subcellularLocation>
        <location evidence="7">Cytoplasm</location>
    </subcellularLocation>
</comment>
<sequence>MALSRRANPASLPRVTSRSGLTDTIAAIATAPGSAGVGIVRVSGPNALAVADGAFVGKRRPSRTAGGRFLFGQLVGADGEILDEGLCLIFRGGRSYTGEDVAEFQTHGSPAVLARVLARALELGARPARPGEFTLRAYLAGRLDLAQAEAVLGLVEAQTDAARRQASLGLSGALGARVTRIAANITRTLAAIQAMLDYPEEGVPDEDRAAPLAAAEADLTALVQSARAGQISARGARLALIGRPNAGKSSLLNALLGYERSIVTPIAGTTRDYLEAGLELAGVPVTLIDTAGLRDTADEIEAAGVRQAHALAERADLVLALEDGSEPREALPADLPHGARVLRVQTKADLPTAWTDPVVLRVSAVTGAGLPELRDAVHAALIGDAARGEAWLTTERQADAARRALEHVQAAVHLPDDLAGYELEEALRALSDLTGRDVQEDVVDAVFRNFCVGK</sequence>
<keyword evidence="7" id="KW-0378">Hydrolase</keyword>
<dbReference type="GO" id="GO:0002098">
    <property type="term" value="P:tRNA wobble uridine modification"/>
    <property type="evidence" value="ECO:0007669"/>
    <property type="project" value="TreeGrafter"/>
</dbReference>
<dbReference type="PRINTS" id="PR00326">
    <property type="entry name" value="GTP1OBG"/>
</dbReference>
<dbReference type="NCBIfam" id="TIGR00450">
    <property type="entry name" value="mnmE_trmE_thdF"/>
    <property type="match status" value="1"/>
</dbReference>
<dbReference type="Pfam" id="PF10396">
    <property type="entry name" value="TrmE_N"/>
    <property type="match status" value="1"/>
</dbReference>
<dbReference type="GO" id="GO:0030488">
    <property type="term" value="P:tRNA methylation"/>
    <property type="evidence" value="ECO:0007669"/>
    <property type="project" value="TreeGrafter"/>
</dbReference>
<organism evidence="10 11">
    <name type="scientific">Deinococcus puniceus</name>
    <dbReference type="NCBI Taxonomy" id="1182568"/>
    <lineage>
        <taxon>Bacteria</taxon>
        <taxon>Thermotogati</taxon>
        <taxon>Deinococcota</taxon>
        <taxon>Deinococci</taxon>
        <taxon>Deinococcales</taxon>
        <taxon>Deinococcaceae</taxon>
        <taxon>Deinococcus</taxon>
    </lineage>
</organism>
<dbReference type="GO" id="GO:0005525">
    <property type="term" value="F:GTP binding"/>
    <property type="evidence" value="ECO:0007669"/>
    <property type="project" value="UniProtKB-UniRule"/>
</dbReference>
<dbReference type="EMBL" id="CP011387">
    <property type="protein sequence ID" value="ANE43220.1"/>
    <property type="molecule type" value="Genomic_DNA"/>
</dbReference>
<feature type="binding site" evidence="7">
    <location>
        <begin position="264"/>
        <end position="270"/>
    </location>
    <ligand>
        <name>GTP</name>
        <dbReference type="ChEBI" id="CHEBI:37565"/>
    </ligand>
</feature>
<feature type="binding site" evidence="7">
    <location>
        <position position="270"/>
    </location>
    <ligand>
        <name>Mg(2+)</name>
        <dbReference type="ChEBI" id="CHEBI:18420"/>
    </ligand>
</feature>
<keyword evidence="11" id="KW-1185">Reference proteome</keyword>
<feature type="binding site" evidence="7">
    <location>
        <position position="454"/>
    </location>
    <ligand>
        <name>(6S)-5-formyl-5,6,7,8-tetrahydrofolate</name>
        <dbReference type="ChEBI" id="CHEBI:57457"/>
    </ligand>
</feature>
<evidence type="ECO:0000256" key="7">
    <source>
        <dbReference type="HAMAP-Rule" id="MF_00379"/>
    </source>
</evidence>
<dbReference type="InterPro" id="IPR031168">
    <property type="entry name" value="G_TrmE"/>
</dbReference>
<comment type="subunit">
    <text evidence="7">Homodimer. Heterotetramer of two MnmE and two MnmG subunits.</text>
</comment>
<feature type="binding site" evidence="7">
    <location>
        <position position="266"/>
    </location>
    <ligand>
        <name>K(+)</name>
        <dbReference type="ChEBI" id="CHEBI:29103"/>
    </ligand>
</feature>
<dbReference type="InterPro" id="IPR006073">
    <property type="entry name" value="GTP-bd"/>
</dbReference>
<gene>
    <name evidence="7" type="primary">mnmE</name>
    <name evidence="7" type="synonym">trmE</name>
    <name evidence="10" type="ORF">SU48_04955</name>
</gene>
<dbReference type="OrthoDB" id="9805918at2"/>
<dbReference type="Proteomes" id="UP000077363">
    <property type="component" value="Chromosome"/>
</dbReference>
<dbReference type="CDD" id="cd04164">
    <property type="entry name" value="trmE"/>
    <property type="match status" value="1"/>
</dbReference>
<keyword evidence="5 7" id="KW-0630">Potassium</keyword>
<evidence type="ECO:0000256" key="3">
    <source>
        <dbReference type="ARBA" id="ARBA00022741"/>
    </source>
</evidence>
<dbReference type="AlphaFoldDB" id="A0A172T887"/>
<feature type="domain" description="TrmE-type G" evidence="9">
    <location>
        <begin position="235"/>
        <end position="382"/>
    </location>
</feature>
<dbReference type="NCBIfam" id="TIGR00231">
    <property type="entry name" value="small_GTP"/>
    <property type="match status" value="1"/>
</dbReference>
<evidence type="ECO:0000256" key="5">
    <source>
        <dbReference type="ARBA" id="ARBA00022958"/>
    </source>
</evidence>
<comment type="cofactor">
    <cofactor evidence="7">
        <name>K(+)</name>
        <dbReference type="ChEBI" id="CHEBI:29103"/>
    </cofactor>
    <text evidence="7">Binds 1 potassium ion per subunit.</text>
</comment>
<dbReference type="PANTHER" id="PTHR42714">
    <property type="entry name" value="TRNA MODIFICATION GTPASE GTPBP3"/>
    <property type="match status" value="1"/>
</dbReference>
<dbReference type="GO" id="GO:0046872">
    <property type="term" value="F:metal ion binding"/>
    <property type="evidence" value="ECO:0007669"/>
    <property type="project" value="UniProtKB-KW"/>
</dbReference>
<comment type="similarity">
    <text evidence="1 7 8">Belongs to the TRAFAC class TrmE-Era-EngA-EngB-Septin-like GTPase superfamily. TrmE GTPase family.</text>
</comment>
<feature type="binding site" evidence="7">
    <location>
        <position position="245"/>
    </location>
    <ligand>
        <name>K(+)</name>
        <dbReference type="ChEBI" id="CHEBI:29103"/>
    </ligand>
</feature>
<dbReference type="InterPro" id="IPR025867">
    <property type="entry name" value="MnmE_helical"/>
</dbReference>
<dbReference type="PATRIC" id="fig|1182568.3.peg.1028"/>
<keyword evidence="6 7" id="KW-0342">GTP-binding</keyword>
<evidence type="ECO:0000313" key="10">
    <source>
        <dbReference type="EMBL" id="ANE43220.1"/>
    </source>
</evidence>
<dbReference type="Gene3D" id="1.20.120.430">
    <property type="entry name" value="tRNA modification GTPase MnmE domain 2"/>
    <property type="match status" value="1"/>
</dbReference>
<dbReference type="Gene3D" id="3.30.1360.120">
    <property type="entry name" value="Probable tRNA modification gtpase trme, domain 1"/>
    <property type="match status" value="1"/>
</dbReference>
<protein>
    <recommendedName>
        <fullName evidence="7">tRNA modification GTPase MnmE</fullName>
        <ecNumber evidence="7">3.6.-.-</ecNumber>
    </recommendedName>
</protein>
<evidence type="ECO:0000256" key="4">
    <source>
        <dbReference type="ARBA" id="ARBA00022842"/>
    </source>
</evidence>